<dbReference type="HOGENOM" id="CLU_780733_0_0_1"/>
<dbReference type="AlphaFoldDB" id="W3VS17"/>
<dbReference type="OrthoDB" id="2556779at2759"/>
<protein>
    <submittedName>
        <fullName evidence="2">Uncharacterized protein</fullName>
    </submittedName>
</protein>
<accession>W3VS17</accession>
<evidence type="ECO:0000313" key="3">
    <source>
        <dbReference type="Proteomes" id="UP000019462"/>
    </source>
</evidence>
<feature type="region of interest" description="Disordered" evidence="1">
    <location>
        <begin position="1"/>
        <end position="35"/>
    </location>
</feature>
<proteinExistence type="predicted"/>
<feature type="compositionally biased region" description="Basic and acidic residues" evidence="1">
    <location>
        <begin position="120"/>
        <end position="131"/>
    </location>
</feature>
<evidence type="ECO:0000256" key="1">
    <source>
        <dbReference type="SAM" id="MobiDB-lite"/>
    </source>
</evidence>
<keyword evidence="3" id="KW-1185">Reference proteome</keyword>
<reference evidence="2 3" key="1">
    <citation type="journal article" date="2014" name="Genome Announc.">
        <title>Genome sequence of the basidiomycetous fungus Pseudozyma aphidis DSM70725, an efficient producer of biosurfactant mannosylerythritol lipids.</title>
        <authorList>
            <person name="Lorenz S."/>
            <person name="Guenther M."/>
            <person name="Grumaz C."/>
            <person name="Rupp S."/>
            <person name="Zibek S."/>
            <person name="Sohn K."/>
        </authorList>
    </citation>
    <scope>NUCLEOTIDE SEQUENCE [LARGE SCALE GENOMIC DNA]</scope>
    <source>
        <strain evidence="3">ATCC 32657 / CBS 517.83 / DSM 70725 / JCM 10318 / NBRC 10182 / NRRL Y-7954 / St-0401</strain>
    </source>
</reference>
<feature type="region of interest" description="Disordered" evidence="1">
    <location>
        <begin position="294"/>
        <end position="380"/>
    </location>
</feature>
<feature type="compositionally biased region" description="Low complexity" evidence="1">
    <location>
        <begin position="306"/>
        <end position="335"/>
    </location>
</feature>
<feature type="compositionally biased region" description="Low complexity" evidence="1">
    <location>
        <begin position="9"/>
        <end position="24"/>
    </location>
</feature>
<comment type="caution">
    <text evidence="2">The sequence shown here is derived from an EMBL/GenBank/DDBJ whole genome shotgun (WGS) entry which is preliminary data.</text>
</comment>
<feature type="region of interest" description="Disordered" evidence="1">
    <location>
        <begin position="120"/>
        <end position="159"/>
    </location>
</feature>
<feature type="compositionally biased region" description="Polar residues" evidence="1">
    <location>
        <begin position="25"/>
        <end position="35"/>
    </location>
</feature>
<organism evidence="2 3">
    <name type="scientific">Moesziomyces aphidis</name>
    <name type="common">Pseudozyma aphidis</name>
    <dbReference type="NCBI Taxonomy" id="84754"/>
    <lineage>
        <taxon>Eukaryota</taxon>
        <taxon>Fungi</taxon>
        <taxon>Dikarya</taxon>
        <taxon>Basidiomycota</taxon>
        <taxon>Ustilaginomycotina</taxon>
        <taxon>Ustilaginomycetes</taxon>
        <taxon>Ustilaginales</taxon>
        <taxon>Ustilaginaceae</taxon>
        <taxon>Moesziomyces</taxon>
    </lineage>
</organism>
<feature type="region of interest" description="Disordered" evidence="1">
    <location>
        <begin position="397"/>
        <end position="425"/>
    </location>
</feature>
<evidence type="ECO:0000313" key="2">
    <source>
        <dbReference type="EMBL" id="ETS64334.1"/>
    </source>
</evidence>
<sequence>MVRLDTPDLLSQMSSLSQPESSQQGNAGTSQYDEQQTLSGAINYAAWQPNGQVSTSTRWAEVSTSTSMNAVEDSFASFQPSIRVQNMSYPANGPFQPHLAGDLSSQTSSGSIMNDALSRESISDASTRRESQGSQATQKKRQNMLRIPGAPPTVQSAPVRNGVDVSAIAGSTAAAHGAGGRPSQGSSLKNIEAAIQSFWLVSENRMQQMHEELRSVSMLVKTACYEQEQTRLNVGQILALQVQITEKIVRAADERKYIFARIKTLEETMATQHAQVQEELVLIRKELKEGLDSVVEQTQRGRKPPAAKSAGNGAAAKNGKAGSPTSKKAATSAANAKKRKQSSAEGIENVCTPSADVGQPSTLRPSPPQRPGSAFAFPDSLPSFQVQDASFARMQPQTQPYTKSAPPYVQTHQQSGGSIEIGLCS</sequence>
<name>W3VS17_MOEAP</name>
<dbReference type="EMBL" id="AWNI01000006">
    <property type="protein sequence ID" value="ETS64334.1"/>
    <property type="molecule type" value="Genomic_DNA"/>
</dbReference>
<dbReference type="Proteomes" id="UP000019462">
    <property type="component" value="Unassembled WGS sequence"/>
</dbReference>
<gene>
    <name evidence="2" type="ORF">PaG_01180</name>
</gene>